<dbReference type="PANTHER" id="PTHR43877">
    <property type="entry name" value="AMINOALKYLPHOSPHONATE N-ACETYLTRANSFERASE-RELATED-RELATED"/>
    <property type="match status" value="1"/>
</dbReference>
<protein>
    <submittedName>
        <fullName evidence="4">GNAT family N-acetyltransferase</fullName>
    </submittedName>
</protein>
<dbReference type="OrthoDB" id="143110at2"/>
<dbReference type="CDD" id="cd04301">
    <property type="entry name" value="NAT_SF"/>
    <property type="match status" value="1"/>
</dbReference>
<dbReference type="PROSITE" id="PS51186">
    <property type="entry name" value="GNAT"/>
    <property type="match status" value="1"/>
</dbReference>
<keyword evidence="1 4" id="KW-0808">Transferase</keyword>
<dbReference type="Proteomes" id="UP000305760">
    <property type="component" value="Unassembled WGS sequence"/>
</dbReference>
<feature type="domain" description="N-acetyltransferase" evidence="3">
    <location>
        <begin position="1"/>
        <end position="166"/>
    </location>
</feature>
<dbReference type="GO" id="GO:0016747">
    <property type="term" value="F:acyltransferase activity, transferring groups other than amino-acyl groups"/>
    <property type="evidence" value="ECO:0007669"/>
    <property type="project" value="InterPro"/>
</dbReference>
<name>A0A5C4RWP6_9GAMM</name>
<organism evidence="4 5">
    <name type="scientific">Arenimonas terrae</name>
    <dbReference type="NCBI Taxonomy" id="2546226"/>
    <lineage>
        <taxon>Bacteria</taxon>
        <taxon>Pseudomonadati</taxon>
        <taxon>Pseudomonadota</taxon>
        <taxon>Gammaproteobacteria</taxon>
        <taxon>Lysobacterales</taxon>
        <taxon>Lysobacteraceae</taxon>
        <taxon>Arenimonas</taxon>
    </lineage>
</organism>
<dbReference type="EMBL" id="SMDR01000001">
    <property type="protein sequence ID" value="TNJ35464.1"/>
    <property type="molecule type" value="Genomic_DNA"/>
</dbReference>
<comment type="caution">
    <text evidence="4">The sequence shown here is derived from an EMBL/GenBank/DDBJ whole genome shotgun (WGS) entry which is preliminary data.</text>
</comment>
<gene>
    <name evidence="4" type="ORF">E1B00_06835</name>
</gene>
<accession>A0A5C4RWP6</accession>
<proteinExistence type="predicted"/>
<evidence type="ECO:0000256" key="1">
    <source>
        <dbReference type="ARBA" id="ARBA00022679"/>
    </source>
</evidence>
<evidence type="ECO:0000256" key="2">
    <source>
        <dbReference type="ARBA" id="ARBA00023315"/>
    </source>
</evidence>
<sequence length="174" mass="19747">MQIRRATPADAEALSRIAERTFVEAFGHLYPAEDLQAFLRDSYAVERQRVILETPGYAVWFLEREGEIVGHAAAGPCGLPNPDVRPEDGELKRLYVLREVQNGGWGGRLFQTVMDWLLADGPRTLWIGVWENNLGAQRFYARHGFEKVGEHTFPVGRVVDREFTLRREKSAPPA</sequence>
<dbReference type="Gene3D" id="3.40.630.30">
    <property type="match status" value="1"/>
</dbReference>
<keyword evidence="5" id="KW-1185">Reference proteome</keyword>
<keyword evidence="2" id="KW-0012">Acyltransferase</keyword>
<evidence type="ECO:0000313" key="4">
    <source>
        <dbReference type="EMBL" id="TNJ35464.1"/>
    </source>
</evidence>
<dbReference type="AlphaFoldDB" id="A0A5C4RWP6"/>
<dbReference type="SUPFAM" id="SSF55729">
    <property type="entry name" value="Acyl-CoA N-acyltransferases (Nat)"/>
    <property type="match status" value="1"/>
</dbReference>
<reference evidence="4 5" key="1">
    <citation type="submission" date="2019-03" db="EMBL/GenBank/DDBJ databases">
        <title>Arenimonas daejeonensis sp. nov., isolated from compost.</title>
        <authorList>
            <person name="Jeon C.O."/>
        </authorList>
    </citation>
    <scope>NUCLEOTIDE SEQUENCE [LARGE SCALE GENOMIC DNA]</scope>
    <source>
        <strain evidence="4 5">R29</strain>
    </source>
</reference>
<evidence type="ECO:0000259" key="3">
    <source>
        <dbReference type="PROSITE" id="PS51186"/>
    </source>
</evidence>
<dbReference type="RefSeq" id="WP_139446931.1">
    <property type="nucleotide sequence ID" value="NZ_SMDR01000001.1"/>
</dbReference>
<dbReference type="Pfam" id="PF00583">
    <property type="entry name" value="Acetyltransf_1"/>
    <property type="match status" value="1"/>
</dbReference>
<dbReference type="InterPro" id="IPR050832">
    <property type="entry name" value="Bact_Acetyltransf"/>
</dbReference>
<dbReference type="InterPro" id="IPR000182">
    <property type="entry name" value="GNAT_dom"/>
</dbReference>
<evidence type="ECO:0000313" key="5">
    <source>
        <dbReference type="Proteomes" id="UP000305760"/>
    </source>
</evidence>
<dbReference type="InterPro" id="IPR016181">
    <property type="entry name" value="Acyl_CoA_acyltransferase"/>
</dbReference>